<protein>
    <recommendedName>
        <fullName evidence="9">Major facilitator superfamily (MFS) profile domain-containing protein</fullName>
    </recommendedName>
</protein>
<dbReference type="PANTHER" id="PTHR48022">
    <property type="entry name" value="PLASTIDIC GLUCOSE TRANSPORTER 4"/>
    <property type="match status" value="1"/>
</dbReference>
<evidence type="ECO:0000256" key="5">
    <source>
        <dbReference type="SAM" id="Phobius"/>
    </source>
</evidence>
<dbReference type="AlphaFoldDB" id="A0A1B5KTF3"/>
<feature type="transmembrane region" description="Helical" evidence="5">
    <location>
        <begin position="177"/>
        <end position="198"/>
    </location>
</feature>
<feature type="signal peptide" evidence="6">
    <location>
        <begin position="1"/>
        <end position="24"/>
    </location>
</feature>
<name>A0A1B5KTF3_USTVR</name>
<dbReference type="InterPro" id="IPR005828">
    <property type="entry name" value="MFS_sugar_transport-like"/>
</dbReference>
<dbReference type="Gene3D" id="1.20.1250.20">
    <property type="entry name" value="MFS general substrate transporter like domains"/>
    <property type="match status" value="1"/>
</dbReference>
<evidence type="ECO:0000313" key="8">
    <source>
        <dbReference type="Proteomes" id="UP000054053"/>
    </source>
</evidence>
<dbReference type="Proteomes" id="UP000054053">
    <property type="component" value="Unassembled WGS sequence"/>
</dbReference>
<feature type="transmembrane region" description="Helical" evidence="5">
    <location>
        <begin position="340"/>
        <end position="359"/>
    </location>
</feature>
<keyword evidence="4 5" id="KW-0472">Membrane</keyword>
<dbReference type="InterPro" id="IPR050360">
    <property type="entry name" value="MFS_Sugar_Transporters"/>
</dbReference>
<evidence type="ECO:0000256" key="6">
    <source>
        <dbReference type="SAM" id="SignalP"/>
    </source>
</evidence>
<evidence type="ECO:0000256" key="2">
    <source>
        <dbReference type="ARBA" id="ARBA00022692"/>
    </source>
</evidence>
<organism evidence="7 8">
    <name type="scientific">Ustilaginoidea virens</name>
    <name type="common">Rice false smut fungus</name>
    <name type="synonym">Villosiclava virens</name>
    <dbReference type="NCBI Taxonomy" id="1159556"/>
    <lineage>
        <taxon>Eukaryota</taxon>
        <taxon>Fungi</taxon>
        <taxon>Dikarya</taxon>
        <taxon>Ascomycota</taxon>
        <taxon>Pezizomycotina</taxon>
        <taxon>Sordariomycetes</taxon>
        <taxon>Hypocreomycetidae</taxon>
        <taxon>Hypocreales</taxon>
        <taxon>Clavicipitaceae</taxon>
        <taxon>Ustilaginoidea</taxon>
    </lineage>
</organism>
<dbReference type="PANTHER" id="PTHR48022:SF44">
    <property type="entry name" value="SUGAR TRANSPORTER, PUTATIVE (AFU_ORTHOLOGUE AFUA_4G14610)-RELATED"/>
    <property type="match status" value="1"/>
</dbReference>
<keyword evidence="2 5" id="KW-0812">Transmembrane</keyword>
<gene>
    <name evidence="7" type="ORF">UVI_02001740</name>
</gene>
<dbReference type="GO" id="GO:0005351">
    <property type="term" value="F:carbohydrate:proton symporter activity"/>
    <property type="evidence" value="ECO:0007669"/>
    <property type="project" value="TreeGrafter"/>
</dbReference>
<feature type="transmembrane region" description="Helical" evidence="5">
    <location>
        <begin position="146"/>
        <end position="165"/>
    </location>
</feature>
<evidence type="ECO:0000256" key="3">
    <source>
        <dbReference type="ARBA" id="ARBA00022989"/>
    </source>
</evidence>
<evidence type="ECO:0008006" key="9">
    <source>
        <dbReference type="Google" id="ProtNLM"/>
    </source>
</evidence>
<keyword evidence="6" id="KW-0732">Signal</keyword>
<keyword evidence="3 5" id="KW-1133">Transmembrane helix</keyword>
<feature type="transmembrane region" description="Helical" evidence="5">
    <location>
        <begin position="365"/>
        <end position="385"/>
    </location>
</feature>
<feature type="chain" id="PRO_5008577540" description="Major facilitator superfamily (MFS) profile domain-containing protein" evidence="6">
    <location>
        <begin position="25"/>
        <end position="511"/>
    </location>
</feature>
<accession>A0A1B5KTF3</accession>
<proteinExistence type="predicted"/>
<dbReference type="GO" id="GO:0016020">
    <property type="term" value="C:membrane"/>
    <property type="evidence" value="ECO:0007669"/>
    <property type="project" value="UniProtKB-SubCell"/>
</dbReference>
<feature type="transmembrane region" description="Helical" evidence="5">
    <location>
        <begin position="421"/>
        <end position="441"/>
    </location>
</feature>
<evidence type="ECO:0000256" key="1">
    <source>
        <dbReference type="ARBA" id="ARBA00004141"/>
    </source>
</evidence>
<dbReference type="Pfam" id="PF00083">
    <property type="entry name" value="Sugar_tr"/>
    <property type="match status" value="2"/>
</dbReference>
<dbReference type="InterPro" id="IPR036259">
    <property type="entry name" value="MFS_trans_sf"/>
</dbReference>
<evidence type="ECO:0000256" key="4">
    <source>
        <dbReference type="ARBA" id="ARBA00023136"/>
    </source>
</evidence>
<dbReference type="EMBL" id="BBTG02000001">
    <property type="protein sequence ID" value="GAO14192.1"/>
    <property type="molecule type" value="Genomic_DNA"/>
</dbReference>
<dbReference type="SUPFAM" id="SSF103473">
    <property type="entry name" value="MFS general substrate transporter"/>
    <property type="match status" value="1"/>
</dbReference>
<feature type="transmembrane region" description="Helical" evidence="5">
    <location>
        <begin position="117"/>
        <end position="134"/>
    </location>
</feature>
<feature type="transmembrane region" description="Helical" evidence="5">
    <location>
        <begin position="397"/>
        <end position="415"/>
    </location>
</feature>
<evidence type="ECO:0000313" key="7">
    <source>
        <dbReference type="EMBL" id="GAO14192.1"/>
    </source>
</evidence>
<comment type="subcellular location">
    <subcellularLocation>
        <location evidence="1">Membrane</location>
        <topology evidence="1">Multi-pass membrane protein</topology>
    </subcellularLocation>
</comment>
<comment type="caution">
    <text evidence="7">The sequence shown here is derived from an EMBL/GenBank/DDBJ whole genome shotgun (WGS) entry which is preliminary data.</text>
</comment>
<reference evidence="8" key="1">
    <citation type="journal article" date="2016" name="Genome Announc.">
        <title>Genome sequence of Ustilaginoidea virens IPU010, a rice pathogenic fungus causing false smut.</title>
        <authorList>
            <person name="Kumagai T."/>
            <person name="Ishii T."/>
            <person name="Terai G."/>
            <person name="Umemura M."/>
            <person name="Machida M."/>
            <person name="Asai K."/>
        </authorList>
    </citation>
    <scope>NUCLEOTIDE SEQUENCE [LARGE SCALE GENOMIC DNA]</scope>
    <source>
        <strain evidence="8">IPU010</strain>
    </source>
</reference>
<sequence length="511" mass="56470">MALLRTWQHMPGKALVFLIHMVSGVALNQSGYNQGVYGILSSTPGVVEMTGIGHGDVTDTTNQGGLAAAYYLGAVWGCFIGGWVGDRFGRKKGVFAGTWLGITGASQNSNMIICARVIAGLGIGFMNAVILPWVSELSRSHDRGSSFSLIFTADFLGNTIAYWINFGLCKCDNSLRWRFPLTWTIIPLVLVDVFVLFCPNRLGSSGLIANCKRSKAIAILCRLGGDLSPEDPSLTAEVIQLDAIVQGSQHVRNDLLDIILAGRYSGKLHLRRRAIMVSWARNIFSVAGFDPYQSLWLAGLVNSLGVPNQVPPSFLHNSSNRSFLVATLIKASDNRAIGDPIMSAKLGTAAASLVFVYLWWKKQNAMLFCMFNIATAWIYGTEIWLQEIRAKGYSFTLFGWATGCGTTQLVVPVLLNKLGQATFIFFGALTIVEFPIVWLTFSEIANRSFEKVSLLFTNKAFSCRRIWVKLPKYEERGYIHRRPRQYLAASRSVTDSVGRIWDRPYAELDTT</sequence>